<reference evidence="6 7" key="1">
    <citation type="submission" date="2020-07" db="EMBL/GenBank/DDBJ databases">
        <title>Vibrio marinisediminis sp. nov., isolated from marine sediment.</title>
        <authorList>
            <person name="Ji X."/>
        </authorList>
    </citation>
    <scope>NUCLEOTIDE SEQUENCE [LARGE SCALE GENOMIC DNA]</scope>
    <source>
        <strain evidence="6 7">404</strain>
    </source>
</reference>
<evidence type="ECO:0000259" key="5">
    <source>
        <dbReference type="Pfam" id="PF23914"/>
    </source>
</evidence>
<keyword evidence="4" id="KW-0732">Signal</keyword>
<dbReference type="PROSITE" id="PS50005">
    <property type="entry name" value="TPR"/>
    <property type="match status" value="1"/>
</dbReference>
<proteinExistence type="predicted"/>
<organism evidence="6 7">
    <name type="scientific">Vibrio marinisediminis</name>
    <dbReference type="NCBI Taxonomy" id="2758441"/>
    <lineage>
        <taxon>Bacteria</taxon>
        <taxon>Pseudomonadati</taxon>
        <taxon>Pseudomonadota</taxon>
        <taxon>Gammaproteobacteria</taxon>
        <taxon>Vibrionales</taxon>
        <taxon>Vibrionaceae</taxon>
        <taxon>Vibrio</taxon>
    </lineage>
</organism>
<dbReference type="InterPro" id="IPR056413">
    <property type="entry name" value="TPR_CcmH_CycH"/>
</dbReference>
<feature type="domain" description="Cytochrome c-type biogenesis protein H TPR" evidence="5">
    <location>
        <begin position="44"/>
        <end position="159"/>
    </location>
</feature>
<dbReference type="PANTHER" id="PTHR47870">
    <property type="entry name" value="CYTOCHROME C-TYPE BIOGENESIS PROTEIN CCMH"/>
    <property type="match status" value="1"/>
</dbReference>
<keyword evidence="2 3" id="KW-0802">TPR repeat</keyword>
<dbReference type="GO" id="GO:0005886">
    <property type="term" value="C:plasma membrane"/>
    <property type="evidence" value="ECO:0007669"/>
    <property type="project" value="TreeGrafter"/>
</dbReference>
<dbReference type="Gene3D" id="1.25.40.10">
    <property type="entry name" value="Tetratricopeptide repeat domain"/>
    <property type="match status" value="1"/>
</dbReference>
<dbReference type="PANTHER" id="PTHR47870:SF4">
    <property type="entry name" value="CYTOCHROME C-TYPE BIOGENESIS PROTEIN CYCH"/>
    <property type="match status" value="1"/>
</dbReference>
<evidence type="ECO:0000313" key="7">
    <source>
        <dbReference type="Proteomes" id="UP000571701"/>
    </source>
</evidence>
<keyword evidence="7" id="KW-1185">Reference proteome</keyword>
<feature type="signal peptide" evidence="4">
    <location>
        <begin position="1"/>
        <end position="17"/>
    </location>
</feature>
<evidence type="ECO:0000256" key="4">
    <source>
        <dbReference type="SAM" id="SignalP"/>
    </source>
</evidence>
<comment type="caution">
    <text evidence="6">The sequence shown here is derived from an EMBL/GenBank/DDBJ whole genome shotgun (WGS) entry which is preliminary data.</text>
</comment>
<dbReference type="Proteomes" id="UP000571701">
    <property type="component" value="Unassembled WGS sequence"/>
</dbReference>
<evidence type="ECO:0000256" key="2">
    <source>
        <dbReference type="ARBA" id="ARBA00022803"/>
    </source>
</evidence>
<dbReference type="EMBL" id="JACFYF010000010">
    <property type="protein sequence ID" value="MBA5763687.1"/>
    <property type="molecule type" value="Genomic_DNA"/>
</dbReference>
<protein>
    <submittedName>
        <fullName evidence="6">Tetratricopeptide repeat protein</fullName>
    </submittedName>
</protein>
<dbReference type="SMART" id="SM00028">
    <property type="entry name" value="TPR"/>
    <property type="match status" value="1"/>
</dbReference>
<dbReference type="RefSeq" id="WP_182109697.1">
    <property type="nucleotide sequence ID" value="NZ_JACFYF010000010.1"/>
</dbReference>
<dbReference type="SUPFAM" id="SSF48452">
    <property type="entry name" value="TPR-like"/>
    <property type="match status" value="1"/>
</dbReference>
<sequence>MKKVLITSMLLSIPAFFVLRGSPPTPDVLKQEVFTHQQQMSDIQAALQQDPNQADLWFQLGHGYLNQQEFQSALICFDYAVRLNDEPSASQIAAKATAIYYIEKQRITEEVKGLLEQALELEPDNMTALTLMASDHFISLRYSQAVALWTQLLESQNPDLDRVSIIQALNQAKQMQASQ</sequence>
<feature type="chain" id="PRO_5031265283" evidence="4">
    <location>
        <begin position="18"/>
        <end position="179"/>
    </location>
</feature>
<feature type="repeat" description="TPR" evidence="3">
    <location>
        <begin position="54"/>
        <end position="87"/>
    </location>
</feature>
<dbReference type="Pfam" id="PF23914">
    <property type="entry name" value="TPR_CcmH_CycH"/>
    <property type="match status" value="1"/>
</dbReference>
<dbReference type="AlphaFoldDB" id="A0A7W2IV42"/>
<evidence type="ECO:0000313" key="6">
    <source>
        <dbReference type="EMBL" id="MBA5763687.1"/>
    </source>
</evidence>
<accession>A0A7W2IV42</accession>
<evidence type="ECO:0000256" key="1">
    <source>
        <dbReference type="ARBA" id="ARBA00022737"/>
    </source>
</evidence>
<keyword evidence="1" id="KW-0677">Repeat</keyword>
<dbReference type="InterPro" id="IPR051263">
    <property type="entry name" value="C-type_cytochrome_biogenesis"/>
</dbReference>
<gene>
    <name evidence="6" type="ORF">H2O73_15090</name>
</gene>
<evidence type="ECO:0000256" key="3">
    <source>
        <dbReference type="PROSITE-ProRule" id="PRU00339"/>
    </source>
</evidence>
<dbReference type="InterPro" id="IPR011990">
    <property type="entry name" value="TPR-like_helical_dom_sf"/>
</dbReference>
<name>A0A7W2IV42_9VIBR</name>
<dbReference type="InterPro" id="IPR019734">
    <property type="entry name" value="TPR_rpt"/>
</dbReference>